<feature type="region of interest" description="Disordered" evidence="1">
    <location>
        <begin position="113"/>
        <end position="147"/>
    </location>
</feature>
<accession>A0AA40EL52</accession>
<dbReference type="GO" id="GO:0008654">
    <property type="term" value="P:phospholipid biosynthetic process"/>
    <property type="evidence" value="ECO:0007669"/>
    <property type="project" value="TreeGrafter"/>
</dbReference>
<protein>
    <submittedName>
        <fullName evidence="2">Transcription factor Opi1-domain-containing protein</fullName>
    </submittedName>
</protein>
<comment type="caution">
    <text evidence="2">The sequence shown here is derived from an EMBL/GenBank/DDBJ whole genome shotgun (WGS) entry which is preliminary data.</text>
</comment>
<name>A0AA40EL52_9PEZI</name>
<dbReference type="GO" id="GO:0003714">
    <property type="term" value="F:transcription corepressor activity"/>
    <property type="evidence" value="ECO:0007669"/>
    <property type="project" value="InterPro"/>
</dbReference>
<feature type="region of interest" description="Disordered" evidence="1">
    <location>
        <begin position="1"/>
        <end position="97"/>
    </location>
</feature>
<evidence type="ECO:0000313" key="2">
    <source>
        <dbReference type="EMBL" id="KAK0741369.1"/>
    </source>
</evidence>
<feature type="compositionally biased region" description="Polar residues" evidence="1">
    <location>
        <begin position="22"/>
        <end position="35"/>
    </location>
</feature>
<dbReference type="GO" id="GO:0005634">
    <property type="term" value="C:nucleus"/>
    <property type="evidence" value="ECO:0007669"/>
    <property type="project" value="TreeGrafter"/>
</dbReference>
<dbReference type="GO" id="GO:0030968">
    <property type="term" value="P:endoplasmic reticulum unfolded protein response"/>
    <property type="evidence" value="ECO:0007669"/>
    <property type="project" value="TreeGrafter"/>
</dbReference>
<feature type="compositionally biased region" description="Polar residues" evidence="1">
    <location>
        <begin position="64"/>
        <end position="81"/>
    </location>
</feature>
<reference evidence="2" key="1">
    <citation type="submission" date="2023-06" db="EMBL/GenBank/DDBJ databases">
        <title>Genome-scale phylogeny and comparative genomics of the fungal order Sordariales.</title>
        <authorList>
            <consortium name="Lawrence Berkeley National Laboratory"/>
            <person name="Hensen N."/>
            <person name="Bonometti L."/>
            <person name="Westerberg I."/>
            <person name="Brannstrom I.O."/>
            <person name="Guillou S."/>
            <person name="Cros-Aarteil S."/>
            <person name="Calhoun S."/>
            <person name="Haridas S."/>
            <person name="Kuo A."/>
            <person name="Mondo S."/>
            <person name="Pangilinan J."/>
            <person name="Riley R."/>
            <person name="LaButti K."/>
            <person name="Andreopoulos B."/>
            <person name="Lipzen A."/>
            <person name="Chen C."/>
            <person name="Yanf M."/>
            <person name="Daum C."/>
            <person name="Ng V."/>
            <person name="Clum A."/>
            <person name="Steindorff A."/>
            <person name="Ohm R."/>
            <person name="Martin F."/>
            <person name="Silar P."/>
            <person name="Natvig D."/>
            <person name="Lalanne C."/>
            <person name="Gautier V."/>
            <person name="Ament-velasquez S.L."/>
            <person name="Kruys A."/>
            <person name="Hutchinson M.I."/>
            <person name="Powell A.J."/>
            <person name="Barry K."/>
            <person name="Miller A.N."/>
            <person name="Grigoriev I.V."/>
            <person name="Debuchy R."/>
            <person name="Gladieux P."/>
            <person name="Thoren M.H."/>
            <person name="Johannesson H."/>
        </authorList>
    </citation>
    <scope>NUCLEOTIDE SEQUENCE</scope>
    <source>
        <strain evidence="2">SMH3187-1</strain>
    </source>
</reference>
<evidence type="ECO:0000256" key="1">
    <source>
        <dbReference type="SAM" id="MobiDB-lite"/>
    </source>
</evidence>
<gene>
    <name evidence="2" type="ORF">B0T18DRAFT_440668</name>
</gene>
<feature type="region of interest" description="Disordered" evidence="1">
    <location>
        <begin position="160"/>
        <end position="183"/>
    </location>
</feature>
<dbReference type="GO" id="GO:0005783">
    <property type="term" value="C:endoplasmic reticulum"/>
    <property type="evidence" value="ECO:0007669"/>
    <property type="project" value="TreeGrafter"/>
</dbReference>
<dbReference type="AlphaFoldDB" id="A0AA40EL52"/>
<evidence type="ECO:0000313" key="3">
    <source>
        <dbReference type="Proteomes" id="UP001172155"/>
    </source>
</evidence>
<dbReference type="GO" id="GO:0006357">
    <property type="term" value="P:regulation of transcription by RNA polymerase II"/>
    <property type="evidence" value="ECO:0007669"/>
    <property type="project" value="TreeGrafter"/>
</dbReference>
<feature type="compositionally biased region" description="Low complexity" evidence="1">
    <location>
        <begin position="115"/>
        <end position="130"/>
    </location>
</feature>
<dbReference type="Proteomes" id="UP001172155">
    <property type="component" value="Unassembled WGS sequence"/>
</dbReference>
<sequence>MEQSHMPAQNAIPPVDADADARSSQQPAPLSTQPSHEPIAATTPFAETPTTELPPIQPHHERASSTTNHSLPSLSSVTSGLQPKPEPRSAPTQWPSLNPYTVFYAPGYAKPAEVSSLSSRPDADASAASPERYYDRRSGSVSLDDPDVRMAAEALGDLRADFVSSPPNRSTPLPTPPRDHRMATSPPPNAIADQPQPEPLLSLITASHPLLATTIEGATSAYNQSKNYSPHLKTGAEYVEGYLTPVAKAVNNIGQKTGVHTSVRWFLGSRRQGRKHQSTTDLEIGERGIHKRRKARASEASDIENRPMGMRTPDVPSYVSDRRTSVSTVDTFDTLPAYDDVRSPAYTEVVSPGAPQPELEWKTKIVVSTSSLGVALRDNNLRSLRYCLEGLRSANAYLSNRLASLQATIQEYDAAKEARNGDDNAMTDAAVDRDGLVARINALRTDIVMRIGSAIKLVSDYAGGALPDNAKNLIHQQLLSLPGRLMHLSREASSGQHSGSAPDASMREGANRVILLAKEGLQVITQVSDVIDRTIKSAEEWLETLGRRSDENHQMTDRV</sequence>
<dbReference type="PANTHER" id="PTHR38406:SF1">
    <property type="entry name" value="TRANSCRIPTIONAL REPRESSOR OPI1"/>
    <property type="match status" value="1"/>
</dbReference>
<keyword evidence="3" id="KW-1185">Reference proteome</keyword>
<dbReference type="Pfam" id="PF08618">
    <property type="entry name" value="Opi1"/>
    <property type="match status" value="1"/>
</dbReference>
<feature type="compositionally biased region" description="Low complexity" evidence="1">
    <location>
        <begin position="37"/>
        <end position="54"/>
    </location>
</feature>
<dbReference type="InterPro" id="IPR013927">
    <property type="entry name" value="TF_Opi1_Ccg-8"/>
</dbReference>
<dbReference type="PANTHER" id="PTHR38406">
    <property type="entry name" value="TRANSCRIPTIONAL REPRESSOR OPI1"/>
    <property type="match status" value="1"/>
</dbReference>
<dbReference type="EMBL" id="JAUKUD010000006">
    <property type="protein sequence ID" value="KAK0741369.1"/>
    <property type="molecule type" value="Genomic_DNA"/>
</dbReference>
<proteinExistence type="predicted"/>
<organism evidence="2 3">
    <name type="scientific">Schizothecium vesticola</name>
    <dbReference type="NCBI Taxonomy" id="314040"/>
    <lineage>
        <taxon>Eukaryota</taxon>
        <taxon>Fungi</taxon>
        <taxon>Dikarya</taxon>
        <taxon>Ascomycota</taxon>
        <taxon>Pezizomycotina</taxon>
        <taxon>Sordariomycetes</taxon>
        <taxon>Sordariomycetidae</taxon>
        <taxon>Sordariales</taxon>
        <taxon>Schizotheciaceae</taxon>
        <taxon>Schizothecium</taxon>
    </lineage>
</organism>